<proteinExistence type="predicted"/>
<accession>A0A4Z0AS86</accession>
<evidence type="ECO:0000256" key="1">
    <source>
        <dbReference type="SAM" id="SignalP"/>
    </source>
</evidence>
<evidence type="ECO:0000313" key="3">
    <source>
        <dbReference type="Proteomes" id="UP000297391"/>
    </source>
</evidence>
<dbReference type="RefSeq" id="WP_135289697.1">
    <property type="nucleotide sequence ID" value="NZ_QUZU01000014.1"/>
</dbReference>
<gene>
    <name evidence="2" type="ORF">DYL59_13885</name>
</gene>
<dbReference type="Proteomes" id="UP000297391">
    <property type="component" value="Unassembled WGS sequence"/>
</dbReference>
<keyword evidence="3" id="KW-1185">Reference proteome</keyword>
<feature type="chain" id="PRO_5021464571" evidence="1">
    <location>
        <begin position="18"/>
        <end position="165"/>
    </location>
</feature>
<sequence>MKVIGLVLLCASVSVQADVCSDLKQVVDKLGSGFSDWRGAYDSAFNEYTSTYRLPGAGECIINPGEFPEYTCTWDVPSSAQMDSQYKGLVDTIGGCATLFPDKIKRSTFNRPARVSKYYKYNPSQSNKFTSENAPFDVSARTQSGTRIKTGETFYSIGVTVEANE</sequence>
<name>A0A4Z0AS86_9PSED</name>
<evidence type="ECO:0000313" key="2">
    <source>
        <dbReference type="EMBL" id="TFY88984.1"/>
    </source>
</evidence>
<dbReference type="EMBL" id="QUZU01000014">
    <property type="protein sequence ID" value="TFY88984.1"/>
    <property type="molecule type" value="Genomic_DNA"/>
</dbReference>
<dbReference type="AlphaFoldDB" id="A0A4Z0AS86"/>
<feature type="signal peptide" evidence="1">
    <location>
        <begin position="1"/>
        <end position="17"/>
    </location>
</feature>
<reference evidence="2 3" key="1">
    <citation type="journal article" date="2019" name="Syst. Appl. Microbiol.">
        <title>New species of pathogenic Pseudomonas isolated from citrus in Tunisia: Proposal of Pseudomonas kairouanensis sp. nov. and Pseudomonas nabeulensis sp. nov.</title>
        <authorList>
            <person name="Oueslati M."/>
            <person name="Mulet M."/>
            <person name="Gomila M."/>
            <person name="Berge O."/>
            <person name="Hajlaoui M.R."/>
            <person name="Lalucat J."/>
            <person name="Sadfi-Zouaoui N."/>
            <person name="Garcia-Valdes E."/>
        </authorList>
    </citation>
    <scope>NUCLEOTIDE SEQUENCE [LARGE SCALE GENOMIC DNA]</scope>
    <source>
        <strain evidence="2 3">KC12</strain>
    </source>
</reference>
<comment type="caution">
    <text evidence="2">The sequence shown here is derived from an EMBL/GenBank/DDBJ whole genome shotgun (WGS) entry which is preliminary data.</text>
</comment>
<protein>
    <submittedName>
        <fullName evidence="2">Uncharacterized protein</fullName>
    </submittedName>
</protein>
<keyword evidence="1" id="KW-0732">Signal</keyword>
<organism evidence="2 3">
    <name type="scientific">Pseudomonas kairouanensis</name>
    <dbReference type="NCBI Taxonomy" id="2293832"/>
    <lineage>
        <taxon>Bacteria</taxon>
        <taxon>Pseudomonadati</taxon>
        <taxon>Pseudomonadota</taxon>
        <taxon>Gammaproteobacteria</taxon>
        <taxon>Pseudomonadales</taxon>
        <taxon>Pseudomonadaceae</taxon>
        <taxon>Pseudomonas</taxon>
    </lineage>
</organism>